<feature type="region of interest" description="Disordered" evidence="1">
    <location>
        <begin position="190"/>
        <end position="211"/>
    </location>
</feature>
<evidence type="ECO:0000313" key="3">
    <source>
        <dbReference type="Proteomes" id="UP000734854"/>
    </source>
</evidence>
<name>A0A8J5HJF4_ZINOF</name>
<comment type="caution">
    <text evidence="2">The sequence shown here is derived from an EMBL/GenBank/DDBJ whole genome shotgun (WGS) entry which is preliminary data.</text>
</comment>
<dbReference type="AlphaFoldDB" id="A0A8J5HJF4"/>
<dbReference type="PANTHER" id="PTHR33018">
    <property type="entry name" value="OS10G0338966 PROTEIN-RELATED"/>
    <property type="match status" value="1"/>
</dbReference>
<gene>
    <name evidence="2" type="ORF">ZIOFF_016068</name>
</gene>
<dbReference type="PANTHER" id="PTHR33018:SF31">
    <property type="entry name" value="TRANSPOSASE, PTTA_EN_SPM, PLANT"/>
    <property type="match status" value="1"/>
</dbReference>
<feature type="compositionally biased region" description="Polar residues" evidence="1">
    <location>
        <begin position="196"/>
        <end position="209"/>
    </location>
</feature>
<proteinExistence type="predicted"/>
<reference evidence="2 3" key="1">
    <citation type="submission" date="2020-08" db="EMBL/GenBank/DDBJ databases">
        <title>Plant Genome Project.</title>
        <authorList>
            <person name="Zhang R.-G."/>
        </authorList>
    </citation>
    <scope>NUCLEOTIDE SEQUENCE [LARGE SCALE GENOMIC DNA]</scope>
    <source>
        <tissue evidence="2">Rhizome</tissue>
    </source>
</reference>
<dbReference type="Proteomes" id="UP000734854">
    <property type="component" value="Unassembled WGS sequence"/>
</dbReference>
<sequence>MGRKKQGVAVEEIHGIVDAELHGVADAELHEVTDREERSVDMQKNKRGPTSMCKLTAAARWGKKAKIDYDDMGRPLYNTNGKALQSYIGSVARTMVPINIKSWPSVPENIKQKLWEEISNVFELAPQSESAVMNSASQKWRDFKNKLTNRFVWPNKGNPEKLSSPPSQYQIPKAVWKAFVDERLHPSWEASHDDASLSSSPEQPTTDNFFSLEPRPSALLARAPHNSARYTSPQASALHSPIFGERVGNPSPSFFPRRCICALQLQPRLPVLLSDCWPRLSLDPARCCPELADPLCATTDPLLSVLCPS</sequence>
<accession>A0A8J5HJF4</accession>
<protein>
    <submittedName>
        <fullName evidence="2">Uncharacterized protein</fullName>
    </submittedName>
</protein>
<keyword evidence="3" id="KW-1185">Reference proteome</keyword>
<dbReference type="EMBL" id="JACMSC010000004">
    <property type="protein sequence ID" value="KAG6526091.1"/>
    <property type="molecule type" value="Genomic_DNA"/>
</dbReference>
<organism evidence="2 3">
    <name type="scientific">Zingiber officinale</name>
    <name type="common">Ginger</name>
    <name type="synonym">Amomum zingiber</name>
    <dbReference type="NCBI Taxonomy" id="94328"/>
    <lineage>
        <taxon>Eukaryota</taxon>
        <taxon>Viridiplantae</taxon>
        <taxon>Streptophyta</taxon>
        <taxon>Embryophyta</taxon>
        <taxon>Tracheophyta</taxon>
        <taxon>Spermatophyta</taxon>
        <taxon>Magnoliopsida</taxon>
        <taxon>Liliopsida</taxon>
        <taxon>Zingiberales</taxon>
        <taxon>Zingiberaceae</taxon>
        <taxon>Zingiber</taxon>
    </lineage>
</organism>
<evidence type="ECO:0000256" key="1">
    <source>
        <dbReference type="SAM" id="MobiDB-lite"/>
    </source>
</evidence>
<evidence type="ECO:0000313" key="2">
    <source>
        <dbReference type="EMBL" id="KAG6526091.1"/>
    </source>
</evidence>